<keyword evidence="2 6" id="KW-0326">Glycosidase</keyword>
<dbReference type="RefSeq" id="WP_015236584.1">
    <property type="nucleotide sequence ID" value="NC_019793.1"/>
</dbReference>
<dbReference type="Pfam" id="PF00128">
    <property type="entry name" value="Alpha-amylase"/>
    <property type="match status" value="1"/>
</dbReference>
<evidence type="ECO:0000256" key="2">
    <source>
        <dbReference type="ARBA" id="ARBA00023295"/>
    </source>
</evidence>
<evidence type="ECO:0000259" key="5">
    <source>
        <dbReference type="SMART" id="SM00642"/>
    </source>
</evidence>
<evidence type="ECO:0000256" key="4">
    <source>
        <dbReference type="PIRSR" id="PIRSR036918-51"/>
    </source>
</evidence>
<feature type="active site" description="Proton donor" evidence="3">
    <location>
        <position position="386"/>
    </location>
</feature>
<dbReference type="PANTHER" id="PTHR10357">
    <property type="entry name" value="ALPHA-AMYLASE FAMILY MEMBER"/>
    <property type="match status" value="1"/>
</dbReference>
<dbReference type="InterPro" id="IPR004185">
    <property type="entry name" value="Glyco_hydro_13_lg-like_dom"/>
</dbReference>
<feature type="domain" description="Glycosyl hydrolase family 13 catalytic" evidence="5">
    <location>
        <begin position="147"/>
        <end position="537"/>
    </location>
</feature>
<dbReference type="PIRSF" id="PIRSF036918">
    <property type="entry name" value="Maltodextrin_glucosidase"/>
    <property type="match status" value="1"/>
</dbReference>
<organism evidence="6 7">
    <name type="scientific">Deinococcus peraridilitoris (strain DSM 19664 / LMG 22246 / CIP 109416 / KR-200)</name>
    <dbReference type="NCBI Taxonomy" id="937777"/>
    <lineage>
        <taxon>Bacteria</taxon>
        <taxon>Thermotogati</taxon>
        <taxon>Deinococcota</taxon>
        <taxon>Deinococci</taxon>
        <taxon>Deinococcales</taxon>
        <taxon>Deinococcaceae</taxon>
        <taxon>Deinococcus</taxon>
    </lineage>
</organism>
<gene>
    <name evidence="6" type="ordered locus">Deipe_2818</name>
</gene>
<proteinExistence type="predicted"/>
<feature type="site" description="Transition state stabilizer" evidence="4">
    <location>
        <position position="461"/>
    </location>
</feature>
<dbReference type="GO" id="GO:0005975">
    <property type="term" value="P:carbohydrate metabolic process"/>
    <property type="evidence" value="ECO:0007669"/>
    <property type="project" value="InterPro"/>
</dbReference>
<dbReference type="EMBL" id="CP003382">
    <property type="protein sequence ID" value="AFZ68282.1"/>
    <property type="molecule type" value="Genomic_DNA"/>
</dbReference>
<dbReference type="InterPro" id="IPR017853">
    <property type="entry name" value="GH"/>
</dbReference>
<name>L0A527_DEIPD</name>
<evidence type="ECO:0000313" key="6">
    <source>
        <dbReference type="EMBL" id="AFZ68282.1"/>
    </source>
</evidence>
<keyword evidence="7" id="KW-1185">Reference proteome</keyword>
<dbReference type="SUPFAM" id="SSF51445">
    <property type="entry name" value="(Trans)glycosidases"/>
    <property type="match status" value="1"/>
</dbReference>
<evidence type="ECO:0000256" key="1">
    <source>
        <dbReference type="ARBA" id="ARBA00022801"/>
    </source>
</evidence>
<dbReference type="STRING" id="937777.Deipe_2818"/>
<dbReference type="PANTHER" id="PTHR10357:SF210">
    <property type="entry name" value="MALTODEXTRIN GLUCOSIDASE"/>
    <property type="match status" value="1"/>
</dbReference>
<dbReference type="PATRIC" id="fig|937777.3.peg.2832"/>
<evidence type="ECO:0000256" key="3">
    <source>
        <dbReference type="PIRSR" id="PIRSR036918-50"/>
    </source>
</evidence>
<dbReference type="eggNOG" id="COG0366">
    <property type="taxonomic scope" value="Bacteria"/>
</dbReference>
<reference evidence="7" key="1">
    <citation type="submission" date="2012-03" db="EMBL/GenBank/DDBJ databases">
        <title>Complete sequence of chromosome of Deinococcus peraridilitoris DSM 19664.</title>
        <authorList>
            <person name="Lucas S."/>
            <person name="Copeland A."/>
            <person name="Lapidus A."/>
            <person name="Glavina del Rio T."/>
            <person name="Dalin E."/>
            <person name="Tice H."/>
            <person name="Bruce D."/>
            <person name="Goodwin L."/>
            <person name="Pitluck S."/>
            <person name="Peters L."/>
            <person name="Mikhailova N."/>
            <person name="Lu M."/>
            <person name="Kyrpides N."/>
            <person name="Mavromatis K."/>
            <person name="Ivanova N."/>
            <person name="Brettin T."/>
            <person name="Detter J.C."/>
            <person name="Han C."/>
            <person name="Larimer F."/>
            <person name="Land M."/>
            <person name="Hauser L."/>
            <person name="Markowitz V."/>
            <person name="Cheng J.-F."/>
            <person name="Hugenholtz P."/>
            <person name="Woyke T."/>
            <person name="Wu D."/>
            <person name="Pukall R."/>
            <person name="Steenblock K."/>
            <person name="Brambilla E."/>
            <person name="Klenk H.-P."/>
            <person name="Eisen J.A."/>
        </authorList>
    </citation>
    <scope>NUCLEOTIDE SEQUENCE [LARGE SCALE GENOMIC DNA]</scope>
    <source>
        <strain evidence="7">DSM 19664 / LMG 22246 / CIP 109416 / KR-200</strain>
    </source>
</reference>
<dbReference type="SMART" id="SM00642">
    <property type="entry name" value="Aamy"/>
    <property type="match status" value="1"/>
</dbReference>
<dbReference type="AlphaFoldDB" id="L0A527"/>
<dbReference type="CDD" id="cd02857">
    <property type="entry name" value="E_set_CDase_PDE_N"/>
    <property type="match status" value="1"/>
</dbReference>
<dbReference type="GO" id="GO:0005737">
    <property type="term" value="C:cytoplasm"/>
    <property type="evidence" value="ECO:0007669"/>
    <property type="project" value="InterPro"/>
</dbReference>
<dbReference type="Proteomes" id="UP000010467">
    <property type="component" value="Chromosome"/>
</dbReference>
<feature type="active site" description="Nucleophile" evidence="3">
    <location>
        <position position="349"/>
    </location>
</feature>
<keyword evidence="1" id="KW-0378">Hydrolase</keyword>
<dbReference type="InterPro" id="IPR006047">
    <property type="entry name" value="GH13_cat_dom"/>
</dbReference>
<dbReference type="InterPro" id="IPR017069">
    <property type="entry name" value="MalZ"/>
</dbReference>
<dbReference type="Gene3D" id="3.20.20.80">
    <property type="entry name" value="Glycosidases"/>
    <property type="match status" value="1"/>
</dbReference>
<dbReference type="GO" id="GO:0004558">
    <property type="term" value="F:alpha-1,4-glucosidase activity"/>
    <property type="evidence" value="ECO:0007669"/>
    <property type="project" value="InterPro"/>
</dbReference>
<dbReference type="KEGG" id="dpd:Deipe_2818"/>
<sequence length="623" mass="71065">MTTLDERPTSIPAPTMNVVFADLPAWHDHTPAFTSALGAQYGERVTLRLKTTLPVRRVYLKLLVHGEIEEREAQEIEALDGEGRWFALETPLFARKVHYAWQLELEDDNVHLTMAGLHRSRRAYRDWFHYVAGYEAPKWVWKSVFYQIFPDRFRNGNPQDDVQTGEYEYAGRPVVKVPWGEAPTRDLDIHAHYGGDLEGIVEALPYLEDLGVNAMWLTPIFQSPSAHRYDITDYRAVDPHLGGERAFDQLMKNASERNFHVVLDGVFNHTGSENALFQKALHDPASPERSMFTFREAREGQLHYAAFYDVATLPKIDYGSPNAVNEFFEGDSSIVRHWLRRGVHGWRLDVAQQIGVGGTDEGNLELHRRLKRAAREENPQAYVLGERFFDSEAVLSGDGEDGVMNYHGFGLPLMEWFTGEHYKGFPSRMTTAEMLDVMWDAYHVLAPEIALNQFNLLDSHDVPRALSRFEDNKTKLRAALTVLFAYPGVPCIYYGTEIGLSQHEKGSMPFNRATMPWDRNEWDHDLRAFVQHLIRTRRTSLALQEGALRFLLQDRDAFGFLRTYTHEGGRREQVAVLTSRTGKHHEITVELPAAAWRDAHSGQVVSHGGRVTLDVSQGVILLA</sequence>
<dbReference type="HOGENOM" id="CLU_006462_6_4_0"/>
<accession>L0A527</accession>
<dbReference type="CDD" id="cd11338">
    <property type="entry name" value="AmyAc_CMD"/>
    <property type="match status" value="1"/>
</dbReference>
<evidence type="ECO:0000313" key="7">
    <source>
        <dbReference type="Proteomes" id="UP000010467"/>
    </source>
</evidence>
<protein>
    <submittedName>
        <fullName evidence="6">Glycosidase</fullName>
    </submittedName>
</protein>